<protein>
    <submittedName>
        <fullName evidence="1">Uncharacterized protein</fullName>
    </submittedName>
</protein>
<reference evidence="2" key="1">
    <citation type="submission" date="2016-11" db="EMBL/GenBank/DDBJ databases">
        <authorList>
            <person name="Guldener U."/>
        </authorList>
    </citation>
    <scope>NUCLEOTIDE SEQUENCE [LARGE SCALE GENOMIC DNA]</scope>
</reference>
<organism evidence="1 2">
    <name type="scientific">Hanseniaspora guilliermondii</name>
    <dbReference type="NCBI Taxonomy" id="56406"/>
    <lineage>
        <taxon>Eukaryota</taxon>
        <taxon>Fungi</taxon>
        <taxon>Dikarya</taxon>
        <taxon>Ascomycota</taxon>
        <taxon>Saccharomycotina</taxon>
        <taxon>Saccharomycetes</taxon>
        <taxon>Saccharomycodales</taxon>
        <taxon>Saccharomycodaceae</taxon>
        <taxon>Hanseniaspora</taxon>
    </lineage>
</organism>
<name>A0A1L0AZ75_9ASCO</name>
<evidence type="ECO:0000313" key="2">
    <source>
        <dbReference type="Proteomes" id="UP000183365"/>
    </source>
</evidence>
<dbReference type="AlphaFoldDB" id="A0A1L0AZ75"/>
<dbReference type="EMBL" id="FQNF01000023">
    <property type="protein sequence ID" value="SGZ39442.1"/>
    <property type="molecule type" value="Genomic_DNA"/>
</dbReference>
<gene>
    <name evidence="1" type="ORF">HGUI_01642</name>
</gene>
<evidence type="ECO:0000313" key="1">
    <source>
        <dbReference type="EMBL" id="SGZ39442.1"/>
    </source>
</evidence>
<sequence>MGIDLINTGDVVTVDSNFFSVIDNISLFKVSQSNSIKDVHENITKQLNIIFEKYYLTPWDEDMYRFNLKVILDSLLFIQEVLFINKIVVQKAYSLLSAHLIERKSYLDVFLKSFCYVVSYGNNNSIHGKVKSFLRFLVVRQPILCEKFLFQLFDICIKQNNPLIALETGLCNNGCFANCDKVQKYAYEWIYSYSKKSQILQNSILKFSLCSLISSDERFANNTSSIKNLILHAFNEKVIDLIYKLLFESLLLNPSLDTSIDNNLLSYFISFTDYKIESNSNTIFKDKIISKIFELITHNRHESVYNNTKLFITNAQELWMLINDKNMQQTYADNHVQVTELKKKFVNMKLDDGSYKIHFEENLMLKNCLKPLWELSVFDEEDDTKNFVKQYSYKNLCYCSELTYMVVETPFLDPNYSLSKSGTPASKLHIKLNFFEYLILLAFNKEDNMNFKSLKNCFYRYLDCCYPHINHSDDNSRSLFKKSLKPLYKSRLLISYAWNTDKKNGKLIKWGSFLFKWKECFDNDDYTDFTLSLNISRKLNIDKSKYILDNSLGIYVCCL</sequence>
<dbReference type="OrthoDB" id="3972666at2759"/>
<accession>A0A1L0AZ75</accession>
<keyword evidence="2" id="KW-1185">Reference proteome</keyword>
<dbReference type="VEuPathDB" id="FungiDB:HGUI_01642"/>
<dbReference type="Proteomes" id="UP000183365">
    <property type="component" value="Unassembled WGS sequence"/>
</dbReference>
<proteinExistence type="predicted"/>